<dbReference type="GO" id="GO:0003723">
    <property type="term" value="F:RNA binding"/>
    <property type="evidence" value="ECO:0007669"/>
    <property type="project" value="UniProtKB-UniRule"/>
</dbReference>
<keyword evidence="1 3" id="KW-0963">Cytoplasm</keyword>
<dbReference type="RefSeq" id="WP_007574034.1">
    <property type="nucleotide sequence ID" value="NZ_AGUD01000141.1"/>
</dbReference>
<comment type="function">
    <text evidence="3">A probable RNA-binding protein.</text>
</comment>
<evidence type="ECO:0000256" key="1">
    <source>
        <dbReference type="ARBA" id="ARBA00022490"/>
    </source>
</evidence>
<proteinExistence type="inferred from homology"/>
<protein>
    <recommendedName>
        <fullName evidence="3">RNA-binding protein KhpA</fullName>
    </recommendedName>
    <alternativeName>
        <fullName evidence="3">KH-domain protein A</fullName>
    </alternativeName>
</protein>
<dbReference type="InterPro" id="IPR009019">
    <property type="entry name" value="KH_sf_prok-type"/>
</dbReference>
<dbReference type="PANTHER" id="PTHR34654">
    <property type="entry name" value="UPF0109 PROTEIN SCO5592"/>
    <property type="match status" value="1"/>
</dbReference>
<dbReference type="Pfam" id="PF13083">
    <property type="entry name" value="KH_KhpA-B"/>
    <property type="match status" value="1"/>
</dbReference>
<dbReference type="InterPro" id="IPR020627">
    <property type="entry name" value="KhpA"/>
</dbReference>
<dbReference type="CDD" id="cd22533">
    <property type="entry name" value="KH-II_YlqC-like"/>
    <property type="match status" value="1"/>
</dbReference>
<comment type="caution">
    <text evidence="4">The sequence shown here is derived from an EMBL/GenBank/DDBJ whole genome shotgun (WGS) entry which is preliminary data.</text>
</comment>
<dbReference type="GO" id="GO:0005737">
    <property type="term" value="C:cytoplasm"/>
    <property type="evidence" value="ECO:0007669"/>
    <property type="project" value="UniProtKB-SubCell"/>
</dbReference>
<dbReference type="HAMAP" id="MF_00088">
    <property type="entry name" value="KhpA"/>
    <property type="match status" value="1"/>
</dbReference>
<dbReference type="Gene3D" id="3.30.300.20">
    <property type="match status" value="1"/>
</dbReference>
<evidence type="ECO:0000256" key="3">
    <source>
        <dbReference type="HAMAP-Rule" id="MF_00088"/>
    </source>
</evidence>
<evidence type="ECO:0000313" key="5">
    <source>
        <dbReference type="Proteomes" id="UP000005143"/>
    </source>
</evidence>
<gene>
    <name evidence="3" type="primary">khpA</name>
    <name evidence="4" type="ORF">PAI11_19610</name>
</gene>
<comment type="similarity">
    <text evidence="3">Belongs to the KhpA RNA-binding protein family.</text>
</comment>
<reference evidence="4 5" key="1">
    <citation type="journal article" date="2013" name="Biodegradation">
        <title>Quantitative proteomic analysis of ibuprofen-degrading Patulibacter sp. strain I11.</title>
        <authorList>
            <person name="Almeida B."/>
            <person name="Kjeldal H."/>
            <person name="Lolas I."/>
            <person name="Knudsen A.D."/>
            <person name="Carvalho G."/>
            <person name="Nielsen K.L."/>
            <person name="Barreto Crespo M.T."/>
            <person name="Stensballe A."/>
            <person name="Nielsen J.L."/>
        </authorList>
    </citation>
    <scope>NUCLEOTIDE SEQUENCE [LARGE SCALE GENOMIC DNA]</scope>
    <source>
        <strain evidence="4 5">I11</strain>
    </source>
</reference>
<sequence length="83" mass="9048">MIDELLADLTRAIVDDPDAVAVERIEEDEDGTVVLELRVAEGDYGKVIGRGGRTAFALRTVVKVAAAHQDQRVLVDIVDDDED</sequence>
<evidence type="ECO:0000256" key="2">
    <source>
        <dbReference type="ARBA" id="ARBA00022884"/>
    </source>
</evidence>
<dbReference type="InterPro" id="IPR015946">
    <property type="entry name" value="KH_dom-like_a/b"/>
</dbReference>
<organism evidence="4 5">
    <name type="scientific">Patulibacter medicamentivorans</name>
    <dbReference type="NCBI Taxonomy" id="1097667"/>
    <lineage>
        <taxon>Bacteria</taxon>
        <taxon>Bacillati</taxon>
        <taxon>Actinomycetota</taxon>
        <taxon>Thermoleophilia</taxon>
        <taxon>Solirubrobacterales</taxon>
        <taxon>Patulibacteraceae</taxon>
        <taxon>Patulibacter</taxon>
    </lineage>
</organism>
<keyword evidence="2 3" id="KW-0694">RNA-binding</keyword>
<dbReference type="Proteomes" id="UP000005143">
    <property type="component" value="Unassembled WGS sequence"/>
</dbReference>
<dbReference type="AlphaFoldDB" id="H0E572"/>
<dbReference type="EMBL" id="AGUD01000141">
    <property type="protein sequence ID" value="EHN11172.1"/>
    <property type="molecule type" value="Genomic_DNA"/>
</dbReference>
<evidence type="ECO:0000313" key="4">
    <source>
        <dbReference type="EMBL" id="EHN11172.1"/>
    </source>
</evidence>
<dbReference type="SUPFAM" id="SSF54814">
    <property type="entry name" value="Prokaryotic type KH domain (KH-domain type II)"/>
    <property type="match status" value="1"/>
</dbReference>
<dbReference type="PANTHER" id="PTHR34654:SF1">
    <property type="entry name" value="RNA-BINDING PROTEIN KHPA"/>
    <property type="match status" value="1"/>
</dbReference>
<accession>H0E572</accession>
<comment type="subcellular location">
    <subcellularLocation>
        <location evidence="3">Cytoplasm</location>
    </subcellularLocation>
</comment>
<name>H0E572_9ACTN</name>
<keyword evidence="5" id="KW-1185">Reference proteome</keyword>